<dbReference type="AlphaFoldDB" id="A0A1H3WRP4"/>
<evidence type="ECO:0000313" key="1">
    <source>
        <dbReference type="EMBL" id="SDZ89815.1"/>
    </source>
</evidence>
<organism evidence="1 2">
    <name type="scientific">Acidovorax soli</name>
    <dbReference type="NCBI Taxonomy" id="592050"/>
    <lineage>
        <taxon>Bacteria</taxon>
        <taxon>Pseudomonadati</taxon>
        <taxon>Pseudomonadota</taxon>
        <taxon>Betaproteobacteria</taxon>
        <taxon>Burkholderiales</taxon>
        <taxon>Comamonadaceae</taxon>
        <taxon>Acidovorax</taxon>
    </lineage>
</organism>
<name>A0A1H3WRP4_9BURK</name>
<gene>
    <name evidence="1" type="ORF">SAMN05421875_10332</name>
</gene>
<dbReference type="RefSeq" id="WP_092697039.1">
    <property type="nucleotide sequence ID" value="NZ_CAXIQM010000066.1"/>
</dbReference>
<dbReference type="EMBL" id="FNQJ01000003">
    <property type="protein sequence ID" value="SDZ89815.1"/>
    <property type="molecule type" value="Genomic_DNA"/>
</dbReference>
<proteinExistence type="predicted"/>
<dbReference type="STRING" id="592050.SAMN05421875_10332"/>
<dbReference type="Proteomes" id="UP000199002">
    <property type="component" value="Unassembled WGS sequence"/>
</dbReference>
<reference evidence="2" key="1">
    <citation type="submission" date="2016-10" db="EMBL/GenBank/DDBJ databases">
        <authorList>
            <person name="Varghese N."/>
            <person name="Submissions S."/>
        </authorList>
    </citation>
    <scope>NUCLEOTIDE SEQUENCE [LARGE SCALE GENOMIC DNA]</scope>
    <source>
        <strain evidence="2">DSM 25157</strain>
    </source>
</reference>
<accession>A0A1H3WRP4</accession>
<sequence>MATVKENDMMALLRRTVVGLWIVFAGIGVTWAEDIAATVEPPVVKAQEPEAFLVVLNISGPTLLASNQDITDNGKELVSLPRNTYKRLSIAPGPHEFRFKPFPSGKRVAHLEAQASNTYYLVVGYSPGKSWAFPLGGDPMTIKVVSEEDATPLMKEMIAQ</sequence>
<evidence type="ECO:0000313" key="2">
    <source>
        <dbReference type="Proteomes" id="UP000199002"/>
    </source>
</evidence>
<evidence type="ECO:0008006" key="3">
    <source>
        <dbReference type="Google" id="ProtNLM"/>
    </source>
</evidence>
<dbReference type="GeneID" id="34233837"/>
<keyword evidence="2" id="KW-1185">Reference proteome</keyword>
<protein>
    <recommendedName>
        <fullName evidence="3">DUF2846 domain-containing protein</fullName>
    </recommendedName>
</protein>